<dbReference type="Gene3D" id="3.80.10.10">
    <property type="entry name" value="Ribonuclease Inhibitor"/>
    <property type="match status" value="1"/>
</dbReference>
<evidence type="ECO:0000313" key="1">
    <source>
        <dbReference type="EMBL" id="TDL16498.1"/>
    </source>
</evidence>
<dbReference type="VEuPathDB" id="FungiDB:BD410DRAFT_832066"/>
<dbReference type="InterPro" id="IPR032675">
    <property type="entry name" value="LRR_dom_sf"/>
</dbReference>
<dbReference type="Proteomes" id="UP000294933">
    <property type="component" value="Unassembled WGS sequence"/>
</dbReference>
<protein>
    <recommendedName>
        <fullName evidence="3">F-box domain-containing protein</fullName>
    </recommendedName>
</protein>
<proteinExistence type="predicted"/>
<reference evidence="1 2" key="1">
    <citation type="submission" date="2018-06" db="EMBL/GenBank/DDBJ databases">
        <title>A transcriptomic atlas of mushroom development highlights an independent origin of complex multicellularity.</title>
        <authorList>
            <consortium name="DOE Joint Genome Institute"/>
            <person name="Krizsan K."/>
            <person name="Almasi E."/>
            <person name="Merenyi Z."/>
            <person name="Sahu N."/>
            <person name="Viragh M."/>
            <person name="Koszo T."/>
            <person name="Mondo S."/>
            <person name="Kiss B."/>
            <person name="Balint B."/>
            <person name="Kues U."/>
            <person name="Barry K."/>
            <person name="Hegedus J.C."/>
            <person name="Henrissat B."/>
            <person name="Johnson J."/>
            <person name="Lipzen A."/>
            <person name="Ohm R."/>
            <person name="Nagy I."/>
            <person name="Pangilinan J."/>
            <person name="Yan J."/>
            <person name="Xiong Y."/>
            <person name="Grigoriev I.V."/>
            <person name="Hibbett D.S."/>
            <person name="Nagy L.G."/>
        </authorList>
    </citation>
    <scope>NUCLEOTIDE SEQUENCE [LARGE SCALE GENOMIC DNA]</scope>
    <source>
        <strain evidence="1 2">SZMC22713</strain>
    </source>
</reference>
<evidence type="ECO:0008006" key="3">
    <source>
        <dbReference type="Google" id="ProtNLM"/>
    </source>
</evidence>
<sequence>MLLVTQANPSTTLGFRVTAPQPSTTFQSLTHLRIDQSADALEWLIEWPTPSLSDFYLSDDRGDGQLERTLPAVARNLRSLRLGNGVVVTAPLLSNILQACPHLRDLDYHTFHTPQSPWSSNVMHKSLKNIAVTFIGQSTDVALPLRKHFGDISKYNFPLIDMIAVVAITIDLVGRKVSNFSLRRISDDFASSIIVDRPASNILVYFLSVPHVYGIRHDYRSGFKPIESRPKCGLLFAPSLAARRRWENFSVPARWGDGEVKCGDIGCNPSTSPHYKLDISNRQFVFYLCTTATTPLINSWYHHGI</sequence>
<organism evidence="1 2">
    <name type="scientific">Rickenella mellea</name>
    <dbReference type="NCBI Taxonomy" id="50990"/>
    <lineage>
        <taxon>Eukaryota</taxon>
        <taxon>Fungi</taxon>
        <taxon>Dikarya</taxon>
        <taxon>Basidiomycota</taxon>
        <taxon>Agaricomycotina</taxon>
        <taxon>Agaricomycetes</taxon>
        <taxon>Hymenochaetales</taxon>
        <taxon>Rickenellaceae</taxon>
        <taxon>Rickenella</taxon>
    </lineage>
</organism>
<dbReference type="EMBL" id="ML170242">
    <property type="protein sequence ID" value="TDL16498.1"/>
    <property type="molecule type" value="Genomic_DNA"/>
</dbReference>
<name>A0A4Y7PN14_9AGAM</name>
<gene>
    <name evidence="1" type="ORF">BD410DRAFT_832066</name>
</gene>
<keyword evidence="2" id="KW-1185">Reference proteome</keyword>
<evidence type="ECO:0000313" key="2">
    <source>
        <dbReference type="Proteomes" id="UP000294933"/>
    </source>
</evidence>
<accession>A0A4Y7PN14</accession>
<dbReference type="AlphaFoldDB" id="A0A4Y7PN14"/>